<proteinExistence type="predicted"/>
<dbReference type="Gene3D" id="2.60.120.590">
    <property type="entry name" value="Alpha-ketoglutarate-dependent dioxygenase AlkB-like"/>
    <property type="match status" value="1"/>
</dbReference>
<reference evidence="5" key="2">
    <citation type="submission" date="2015-01" db="EMBL/GenBank/DDBJ databases">
        <title>Evolutionary Origins and Diversification of the Mycorrhizal Mutualists.</title>
        <authorList>
            <consortium name="DOE Joint Genome Institute"/>
            <consortium name="Mycorrhizal Genomics Consortium"/>
            <person name="Kohler A."/>
            <person name="Kuo A."/>
            <person name="Nagy L.G."/>
            <person name="Floudas D."/>
            <person name="Copeland A."/>
            <person name="Barry K.W."/>
            <person name="Cichocki N."/>
            <person name="Veneault-Fourrey C."/>
            <person name="LaButti K."/>
            <person name="Lindquist E.A."/>
            <person name="Lipzen A."/>
            <person name="Lundell T."/>
            <person name="Morin E."/>
            <person name="Murat C."/>
            <person name="Riley R."/>
            <person name="Ohm R."/>
            <person name="Sun H."/>
            <person name="Tunlid A."/>
            <person name="Henrissat B."/>
            <person name="Grigoriev I.V."/>
            <person name="Hibbett D.S."/>
            <person name="Martin F."/>
        </authorList>
    </citation>
    <scope>NUCLEOTIDE SEQUENCE [LARGE SCALE GENOMIC DNA]</scope>
    <source>
        <strain evidence="5">MUT 4182</strain>
    </source>
</reference>
<dbReference type="InterPro" id="IPR027450">
    <property type="entry name" value="AlkB-like"/>
</dbReference>
<feature type="binding site" evidence="1">
    <location>
        <position position="251"/>
    </location>
    <ligand>
        <name>2-oxoglutarate</name>
        <dbReference type="ChEBI" id="CHEBI:16810"/>
    </ligand>
</feature>
<dbReference type="InterPro" id="IPR037151">
    <property type="entry name" value="AlkB-like_sf"/>
</dbReference>
<feature type="binding site" evidence="1">
    <location>
        <position position="233"/>
    </location>
    <ligand>
        <name>2-oxoglutarate</name>
        <dbReference type="ChEBI" id="CHEBI:16810"/>
    </ligand>
</feature>
<feature type="binding site" evidence="1">
    <location>
        <position position="245"/>
    </location>
    <ligand>
        <name>2-oxoglutarate</name>
        <dbReference type="ChEBI" id="CHEBI:16810"/>
    </ligand>
</feature>
<dbReference type="GO" id="GO:0035516">
    <property type="term" value="F:broad specificity oxidative DNA demethylase activity"/>
    <property type="evidence" value="ECO:0007669"/>
    <property type="project" value="TreeGrafter"/>
</dbReference>
<feature type="binding site" evidence="1">
    <location>
        <position position="166"/>
    </location>
    <ligand>
        <name>2-oxoglutarate</name>
        <dbReference type="ChEBI" id="CHEBI:16810"/>
    </ligand>
</feature>
<name>A0A0C3Q6S8_9AGAM</name>
<sequence length="256" mass="28693">MSKRKITEDAGDEATRSSTGKSVRRKLEEPSPLEPITAPDAEPASVADPTPEFAQVSSPAYCRKFGLNLPGADVFYQPDLVGSDVAQRWYTELSALDTWYRPTLKVYGKSITQSRAIAAYSTTPSFTLKYSGQTVDMHYPYPSILQEIQKAVEEELGVSFNHVLLNRYDDGTVYIGKHSDHLENKVIASLSLGAERTFIMSPRKGFSADKRKWVLADGSLLVMQGDTQRNWKHEIPKEPKVLQGRISLTFRQLVHK</sequence>
<dbReference type="AlphaFoldDB" id="A0A0C3Q6S8"/>
<feature type="binding site" evidence="1">
    <location>
        <position position="249"/>
    </location>
    <ligand>
        <name>2-oxoglutarate</name>
        <dbReference type="ChEBI" id="CHEBI:16810"/>
    </ligand>
</feature>
<reference evidence="4 5" key="1">
    <citation type="submission" date="2014-04" db="EMBL/GenBank/DDBJ databases">
        <authorList>
            <consortium name="DOE Joint Genome Institute"/>
            <person name="Kuo A."/>
            <person name="Girlanda M."/>
            <person name="Perotto S."/>
            <person name="Kohler A."/>
            <person name="Nagy L.G."/>
            <person name="Floudas D."/>
            <person name="Copeland A."/>
            <person name="Barry K.W."/>
            <person name="Cichocki N."/>
            <person name="Veneault-Fourrey C."/>
            <person name="LaButti K."/>
            <person name="Lindquist E.A."/>
            <person name="Lipzen A."/>
            <person name="Lundell T."/>
            <person name="Morin E."/>
            <person name="Murat C."/>
            <person name="Sun H."/>
            <person name="Tunlid A."/>
            <person name="Henrissat B."/>
            <person name="Grigoriev I.V."/>
            <person name="Hibbett D.S."/>
            <person name="Martin F."/>
            <person name="Nordberg H.P."/>
            <person name="Cantor M.N."/>
            <person name="Hua S.X."/>
        </authorList>
    </citation>
    <scope>NUCLEOTIDE SEQUENCE [LARGE SCALE GENOMIC DNA]</scope>
    <source>
        <strain evidence="4 5">MUT 4182</strain>
    </source>
</reference>
<dbReference type="STRING" id="1051891.A0A0C3Q6S8"/>
<dbReference type="PANTHER" id="PTHR31573">
    <property type="entry name" value="ALPHA-KETOGLUTARATE-DEPENDENT DIOXYGENASE ALKB HOMOLOG 2"/>
    <property type="match status" value="1"/>
</dbReference>
<dbReference type="PANTHER" id="PTHR31573:SF1">
    <property type="entry name" value="DNA OXIDATIVE DEMETHYLASE ALKBH2"/>
    <property type="match status" value="1"/>
</dbReference>
<keyword evidence="5" id="KW-1185">Reference proteome</keyword>
<dbReference type="Pfam" id="PF13532">
    <property type="entry name" value="2OG-FeII_Oxy_2"/>
    <property type="match status" value="1"/>
</dbReference>
<dbReference type="OrthoDB" id="545910at2759"/>
<dbReference type="InterPro" id="IPR005123">
    <property type="entry name" value="Oxoglu/Fe-dep_dioxygenase_dom"/>
</dbReference>
<dbReference type="HOGENOM" id="CLU_048788_1_0_1"/>
<evidence type="ECO:0000259" key="3">
    <source>
        <dbReference type="PROSITE" id="PS51471"/>
    </source>
</evidence>
<feature type="binding site" evidence="1">
    <location>
        <position position="168"/>
    </location>
    <ligand>
        <name>2-oxoglutarate</name>
        <dbReference type="ChEBI" id="CHEBI:16810"/>
    </ligand>
</feature>
<feature type="region of interest" description="Disordered" evidence="2">
    <location>
        <begin position="1"/>
        <end position="52"/>
    </location>
</feature>
<feature type="domain" description="Fe2OG dioxygenase" evidence="3">
    <location>
        <begin position="159"/>
        <end position="254"/>
    </location>
</feature>
<dbReference type="InterPro" id="IPR032852">
    <property type="entry name" value="ALKBH2"/>
</dbReference>
<dbReference type="PROSITE" id="PS51471">
    <property type="entry name" value="FE2OG_OXY"/>
    <property type="match status" value="1"/>
</dbReference>
<organism evidence="4 5">
    <name type="scientific">Tulasnella calospora MUT 4182</name>
    <dbReference type="NCBI Taxonomy" id="1051891"/>
    <lineage>
        <taxon>Eukaryota</taxon>
        <taxon>Fungi</taxon>
        <taxon>Dikarya</taxon>
        <taxon>Basidiomycota</taxon>
        <taxon>Agaricomycotina</taxon>
        <taxon>Agaricomycetes</taxon>
        <taxon>Cantharellales</taxon>
        <taxon>Tulasnellaceae</taxon>
        <taxon>Tulasnella</taxon>
    </lineage>
</organism>
<evidence type="ECO:0000313" key="5">
    <source>
        <dbReference type="Proteomes" id="UP000054248"/>
    </source>
</evidence>
<evidence type="ECO:0000256" key="2">
    <source>
        <dbReference type="SAM" id="MobiDB-lite"/>
    </source>
</evidence>
<dbReference type="EMBL" id="KN823047">
    <property type="protein sequence ID" value="KIO25140.1"/>
    <property type="molecule type" value="Genomic_DNA"/>
</dbReference>
<gene>
    <name evidence="4" type="ORF">M407DRAFT_244158</name>
</gene>
<dbReference type="SUPFAM" id="SSF51197">
    <property type="entry name" value="Clavaminate synthase-like"/>
    <property type="match status" value="1"/>
</dbReference>
<dbReference type="GO" id="GO:0006307">
    <property type="term" value="P:DNA alkylation repair"/>
    <property type="evidence" value="ECO:0007669"/>
    <property type="project" value="TreeGrafter"/>
</dbReference>
<dbReference type="Proteomes" id="UP000054248">
    <property type="component" value="Unassembled WGS sequence"/>
</dbReference>
<evidence type="ECO:0000313" key="4">
    <source>
        <dbReference type="EMBL" id="KIO25140.1"/>
    </source>
</evidence>
<protein>
    <recommendedName>
        <fullName evidence="3">Fe2OG dioxygenase domain-containing protein</fullName>
    </recommendedName>
</protein>
<feature type="binding site" evidence="1">
    <location>
        <position position="178"/>
    </location>
    <ligand>
        <name>2-oxoglutarate</name>
        <dbReference type="ChEBI" id="CHEBI:16810"/>
    </ligand>
</feature>
<dbReference type="GO" id="GO:0051747">
    <property type="term" value="F:cytosine C-5 DNA demethylase activity"/>
    <property type="evidence" value="ECO:0007669"/>
    <property type="project" value="TreeGrafter"/>
</dbReference>
<accession>A0A0C3Q6S8</accession>
<evidence type="ECO:0000256" key="1">
    <source>
        <dbReference type="PIRSR" id="PIRSR632852-1"/>
    </source>
</evidence>
<dbReference type="GO" id="GO:0008198">
    <property type="term" value="F:ferrous iron binding"/>
    <property type="evidence" value="ECO:0007669"/>
    <property type="project" value="TreeGrafter"/>
</dbReference>